<dbReference type="Gene3D" id="3.60.10.10">
    <property type="entry name" value="Endonuclease/exonuclease/phosphatase"/>
    <property type="match status" value="1"/>
</dbReference>
<proteinExistence type="predicted"/>
<dbReference type="Proteomes" id="UP001187531">
    <property type="component" value="Unassembled WGS sequence"/>
</dbReference>
<dbReference type="AlphaFoldDB" id="A0AA88LM48"/>
<sequence length="210" mass="24153">MQIKEVLNFVVKVEKMELKLKQSCKVVVCNITSDYSTEEIKSSSFDERGNQLEVLEVTRLKRKVANQMLEIRQWNIISANKKKIAQLTQFINKRRVDIICLQETILNEAKRLEIQGYKIYRKDGSSLRRGGGAAVLIREDLKHSSLININLTQDNDVVGILVERKDGKRIKIYSYYNPNGNLDILSNIEKLVASEDELLSVGDFNRHSKL</sequence>
<name>A0AA88LM48_ARTSF</name>
<dbReference type="EMBL" id="JAVRJZ010000001">
    <property type="protein sequence ID" value="KAK2727410.1"/>
    <property type="molecule type" value="Genomic_DNA"/>
</dbReference>
<evidence type="ECO:0000259" key="1">
    <source>
        <dbReference type="Pfam" id="PF03372"/>
    </source>
</evidence>
<keyword evidence="3" id="KW-1185">Reference proteome</keyword>
<dbReference type="Pfam" id="PF03372">
    <property type="entry name" value="Exo_endo_phos"/>
    <property type="match status" value="1"/>
</dbReference>
<dbReference type="InterPro" id="IPR005135">
    <property type="entry name" value="Endo/exonuclease/phosphatase"/>
</dbReference>
<evidence type="ECO:0000313" key="2">
    <source>
        <dbReference type="EMBL" id="KAK2727410.1"/>
    </source>
</evidence>
<dbReference type="GO" id="GO:0003824">
    <property type="term" value="F:catalytic activity"/>
    <property type="evidence" value="ECO:0007669"/>
    <property type="project" value="InterPro"/>
</dbReference>
<dbReference type="SUPFAM" id="SSF56219">
    <property type="entry name" value="DNase I-like"/>
    <property type="match status" value="1"/>
</dbReference>
<organism evidence="2 3">
    <name type="scientific">Artemia franciscana</name>
    <name type="common">Brine shrimp</name>
    <name type="synonym">Artemia sanfranciscana</name>
    <dbReference type="NCBI Taxonomy" id="6661"/>
    <lineage>
        <taxon>Eukaryota</taxon>
        <taxon>Metazoa</taxon>
        <taxon>Ecdysozoa</taxon>
        <taxon>Arthropoda</taxon>
        <taxon>Crustacea</taxon>
        <taxon>Branchiopoda</taxon>
        <taxon>Anostraca</taxon>
        <taxon>Artemiidae</taxon>
        <taxon>Artemia</taxon>
    </lineage>
</organism>
<dbReference type="InterPro" id="IPR036691">
    <property type="entry name" value="Endo/exonu/phosph_ase_sf"/>
</dbReference>
<evidence type="ECO:0000313" key="3">
    <source>
        <dbReference type="Proteomes" id="UP001187531"/>
    </source>
</evidence>
<gene>
    <name evidence="2" type="ORF">QYM36_008040</name>
</gene>
<comment type="caution">
    <text evidence="2">The sequence shown here is derived from an EMBL/GenBank/DDBJ whole genome shotgun (WGS) entry which is preliminary data.</text>
</comment>
<feature type="domain" description="Endonuclease/exonuclease/phosphatase" evidence="1">
    <location>
        <begin position="74"/>
        <end position="206"/>
    </location>
</feature>
<accession>A0AA88LM48</accession>
<reference evidence="2" key="1">
    <citation type="submission" date="2023-07" db="EMBL/GenBank/DDBJ databases">
        <title>Chromosome-level genome assembly of Artemia franciscana.</title>
        <authorList>
            <person name="Jo E."/>
        </authorList>
    </citation>
    <scope>NUCLEOTIDE SEQUENCE</scope>
    <source>
        <tissue evidence="2">Whole body</tissue>
    </source>
</reference>
<protein>
    <recommendedName>
        <fullName evidence="1">Endonuclease/exonuclease/phosphatase domain-containing protein</fullName>
    </recommendedName>
</protein>